<comment type="caution">
    <text evidence="1">The sequence shown here is derived from an EMBL/GenBank/DDBJ whole genome shotgun (WGS) entry which is preliminary data.</text>
</comment>
<dbReference type="RefSeq" id="WP_007183863.1">
    <property type="nucleotide sequence ID" value="NZ_AKGD01000001.1"/>
</dbReference>
<dbReference type="SUPFAM" id="SSF54637">
    <property type="entry name" value="Thioesterase/thiol ester dehydrase-isomerase"/>
    <property type="match status" value="1"/>
</dbReference>
<keyword evidence="2" id="KW-1185">Reference proteome</keyword>
<dbReference type="EMBL" id="AKGD01000001">
    <property type="protein sequence ID" value="EIT70770.1"/>
    <property type="molecule type" value="Genomic_DNA"/>
</dbReference>
<organism evidence="1 2">
    <name type="scientific">Hydrocarboniphaga effusa AP103</name>
    <dbReference type="NCBI Taxonomy" id="1172194"/>
    <lineage>
        <taxon>Bacteria</taxon>
        <taxon>Pseudomonadati</taxon>
        <taxon>Pseudomonadota</taxon>
        <taxon>Gammaproteobacteria</taxon>
        <taxon>Nevskiales</taxon>
        <taxon>Nevskiaceae</taxon>
        <taxon>Hydrocarboniphaga</taxon>
    </lineage>
</organism>
<dbReference type="AlphaFoldDB" id="I8TAL6"/>
<gene>
    <name evidence="1" type="ORF">WQQ_09070</name>
</gene>
<evidence type="ECO:0000313" key="2">
    <source>
        <dbReference type="Proteomes" id="UP000003704"/>
    </source>
</evidence>
<accession>I8TAL6</accession>
<reference evidence="1 2" key="1">
    <citation type="journal article" date="2012" name="J. Bacteriol.">
        <title>Genome Sequence of n-Alkane-Degrading Hydrocarboniphaga effusa Strain AP103T (ATCC BAA-332T).</title>
        <authorList>
            <person name="Chang H.K."/>
            <person name="Zylstra G.J."/>
            <person name="Chae J.C."/>
        </authorList>
    </citation>
    <scope>NUCLEOTIDE SEQUENCE [LARGE SCALE GENOMIC DNA]</scope>
    <source>
        <strain evidence="1 2">AP103</strain>
    </source>
</reference>
<evidence type="ECO:0000313" key="1">
    <source>
        <dbReference type="EMBL" id="EIT70770.1"/>
    </source>
</evidence>
<evidence type="ECO:0008006" key="3">
    <source>
        <dbReference type="Google" id="ProtNLM"/>
    </source>
</evidence>
<protein>
    <recommendedName>
        <fullName evidence="3">Thioesterase domain-containing protein</fullName>
    </recommendedName>
</protein>
<dbReference type="OrthoDB" id="9813158at2"/>
<sequence length="145" mass="15180">MSGGGDTPPRLDCAALNAHIAQSPGNRWLGLQALSITSNTLMLRLPWRAELGTERGRDGIDAGALAFAMNAALGYLLLGLDGVGGAIADLRFDPLEPAPVDDVLLISRLRKLGGRLSSVSVEALDRQGRKLALASGSYFMAAPAR</sequence>
<proteinExistence type="predicted"/>
<dbReference type="InterPro" id="IPR029069">
    <property type="entry name" value="HotDog_dom_sf"/>
</dbReference>
<dbReference type="STRING" id="1172194.WQQ_09070"/>
<name>I8TAL6_9GAMM</name>
<dbReference type="Gene3D" id="3.10.129.10">
    <property type="entry name" value="Hotdog Thioesterase"/>
    <property type="match status" value="1"/>
</dbReference>
<dbReference type="Proteomes" id="UP000003704">
    <property type="component" value="Unassembled WGS sequence"/>
</dbReference>